<dbReference type="SUPFAM" id="SSF55073">
    <property type="entry name" value="Nucleotide cyclase"/>
    <property type="match status" value="1"/>
</dbReference>
<sequence>MRNTLAGGRVDVLLRFRPDIDALYEADNGEARTRHMRHTALVGLILYNLYNITSFYLLSDIHDFTVLVRVLVQTPACLVIFWAIPRVGSFWREFMVLPAMLGVTLFSVVVVLMSKSPLAAYTLGELSLALVFANMLMVFRFRYALAMTLITCTVTIAGLSVKAGLDEGLRISLMLQMVICCIFTLYANWHAEFQRCRSYLAELDARTRAATAEEIGSHFRDLSRTDALTGLPNRRHLDMELSARLERGAPLAVMMVDVDFFKLFNDRLGHAAGDECLRRIGAALAESAAGAGGFAARLGGEEFTLLVDGDETAGRALAEDAINAIRSLSLAHPGRPDGAPLVTVSIGIAWGRGETPQTAHRLIARADRALYEAKRQGRDRLSAAA</sequence>
<dbReference type="NCBIfam" id="TIGR00254">
    <property type="entry name" value="GGDEF"/>
    <property type="match status" value="1"/>
</dbReference>
<dbReference type="CDD" id="cd01949">
    <property type="entry name" value="GGDEF"/>
    <property type="match status" value="1"/>
</dbReference>
<feature type="transmembrane region" description="Helical" evidence="3">
    <location>
        <begin position="171"/>
        <end position="189"/>
    </location>
</feature>
<keyword evidence="3" id="KW-0812">Transmembrane</keyword>
<dbReference type="AlphaFoldDB" id="A0A7Y0FYN1"/>
<feature type="domain" description="GGDEF" evidence="4">
    <location>
        <begin position="249"/>
        <end position="385"/>
    </location>
</feature>
<reference evidence="5 6" key="1">
    <citation type="submission" date="2020-04" db="EMBL/GenBank/DDBJ databases">
        <title>Rhizobium sp. S-51 isolated from soil.</title>
        <authorList>
            <person name="Dahal R.H."/>
        </authorList>
    </citation>
    <scope>NUCLEOTIDE SEQUENCE [LARGE SCALE GENOMIC DNA]</scope>
    <source>
        <strain evidence="5 6">S-51</strain>
    </source>
</reference>
<feature type="transmembrane region" description="Helical" evidence="3">
    <location>
        <begin position="118"/>
        <end position="136"/>
    </location>
</feature>
<accession>A0A7Y0FYN1</accession>
<keyword evidence="6" id="KW-1185">Reference proteome</keyword>
<dbReference type="GO" id="GO:0052621">
    <property type="term" value="F:diguanylate cyclase activity"/>
    <property type="evidence" value="ECO:0007669"/>
    <property type="project" value="UniProtKB-EC"/>
</dbReference>
<dbReference type="PANTHER" id="PTHR45138">
    <property type="entry name" value="REGULATORY COMPONENTS OF SENSORY TRANSDUCTION SYSTEM"/>
    <property type="match status" value="1"/>
</dbReference>
<protein>
    <recommendedName>
        <fullName evidence="1">diguanylate cyclase</fullName>
        <ecNumber evidence="1">2.7.7.65</ecNumber>
    </recommendedName>
</protein>
<dbReference type="GO" id="GO:0005886">
    <property type="term" value="C:plasma membrane"/>
    <property type="evidence" value="ECO:0007669"/>
    <property type="project" value="TreeGrafter"/>
</dbReference>
<dbReference type="InterPro" id="IPR043128">
    <property type="entry name" value="Rev_trsase/Diguanyl_cyclase"/>
</dbReference>
<dbReference type="PROSITE" id="PS50887">
    <property type="entry name" value="GGDEF"/>
    <property type="match status" value="1"/>
</dbReference>
<evidence type="ECO:0000256" key="3">
    <source>
        <dbReference type="SAM" id="Phobius"/>
    </source>
</evidence>
<dbReference type="EC" id="2.7.7.65" evidence="1"/>
<name>A0A7Y0FYN1_9HYPH</name>
<organism evidence="5 6">
    <name type="scientific">Rhizobium terricola</name>
    <dbReference type="NCBI Taxonomy" id="2728849"/>
    <lineage>
        <taxon>Bacteria</taxon>
        <taxon>Pseudomonadati</taxon>
        <taxon>Pseudomonadota</taxon>
        <taxon>Alphaproteobacteria</taxon>
        <taxon>Hyphomicrobiales</taxon>
        <taxon>Rhizobiaceae</taxon>
        <taxon>Rhizobium/Agrobacterium group</taxon>
        <taxon>Rhizobium</taxon>
    </lineage>
</organism>
<comment type="catalytic activity">
    <reaction evidence="2">
        <text>2 GTP = 3',3'-c-di-GMP + 2 diphosphate</text>
        <dbReference type="Rhea" id="RHEA:24898"/>
        <dbReference type="ChEBI" id="CHEBI:33019"/>
        <dbReference type="ChEBI" id="CHEBI:37565"/>
        <dbReference type="ChEBI" id="CHEBI:58805"/>
        <dbReference type="EC" id="2.7.7.65"/>
    </reaction>
</comment>
<feature type="transmembrane region" description="Helical" evidence="3">
    <location>
        <begin position="94"/>
        <end position="112"/>
    </location>
</feature>
<dbReference type="SMART" id="SM00267">
    <property type="entry name" value="GGDEF"/>
    <property type="match status" value="1"/>
</dbReference>
<evidence type="ECO:0000256" key="1">
    <source>
        <dbReference type="ARBA" id="ARBA00012528"/>
    </source>
</evidence>
<dbReference type="InterPro" id="IPR029787">
    <property type="entry name" value="Nucleotide_cyclase"/>
</dbReference>
<dbReference type="GO" id="GO:1902201">
    <property type="term" value="P:negative regulation of bacterial-type flagellum-dependent cell motility"/>
    <property type="evidence" value="ECO:0007669"/>
    <property type="project" value="TreeGrafter"/>
</dbReference>
<evidence type="ECO:0000313" key="5">
    <source>
        <dbReference type="EMBL" id="NML76799.1"/>
    </source>
</evidence>
<gene>
    <name evidence="5" type="ORF">HHL25_21910</name>
</gene>
<dbReference type="InterPro" id="IPR000160">
    <property type="entry name" value="GGDEF_dom"/>
</dbReference>
<evidence type="ECO:0000259" key="4">
    <source>
        <dbReference type="PROSITE" id="PS50887"/>
    </source>
</evidence>
<dbReference type="Pfam" id="PF00990">
    <property type="entry name" value="GGDEF"/>
    <property type="match status" value="1"/>
</dbReference>
<dbReference type="GO" id="GO:0043709">
    <property type="term" value="P:cell adhesion involved in single-species biofilm formation"/>
    <property type="evidence" value="ECO:0007669"/>
    <property type="project" value="TreeGrafter"/>
</dbReference>
<feature type="transmembrane region" description="Helical" evidence="3">
    <location>
        <begin position="64"/>
        <end position="82"/>
    </location>
</feature>
<feature type="transmembrane region" description="Helical" evidence="3">
    <location>
        <begin position="143"/>
        <end position="165"/>
    </location>
</feature>
<dbReference type="Gene3D" id="3.30.70.270">
    <property type="match status" value="1"/>
</dbReference>
<evidence type="ECO:0000256" key="2">
    <source>
        <dbReference type="ARBA" id="ARBA00034247"/>
    </source>
</evidence>
<keyword evidence="3" id="KW-1133">Transmembrane helix</keyword>
<dbReference type="Proteomes" id="UP000541470">
    <property type="component" value="Unassembled WGS sequence"/>
</dbReference>
<keyword evidence="3" id="KW-0472">Membrane</keyword>
<comment type="caution">
    <text evidence="5">The sequence shown here is derived from an EMBL/GenBank/DDBJ whole genome shotgun (WGS) entry which is preliminary data.</text>
</comment>
<dbReference type="EMBL" id="JABBGK010000009">
    <property type="protein sequence ID" value="NML76799.1"/>
    <property type="molecule type" value="Genomic_DNA"/>
</dbReference>
<proteinExistence type="predicted"/>
<dbReference type="InterPro" id="IPR050469">
    <property type="entry name" value="Diguanylate_Cyclase"/>
</dbReference>
<evidence type="ECO:0000313" key="6">
    <source>
        <dbReference type="Proteomes" id="UP000541470"/>
    </source>
</evidence>
<feature type="transmembrane region" description="Helical" evidence="3">
    <location>
        <begin position="40"/>
        <end position="58"/>
    </location>
</feature>
<dbReference type="PANTHER" id="PTHR45138:SF9">
    <property type="entry name" value="DIGUANYLATE CYCLASE DGCM-RELATED"/>
    <property type="match status" value="1"/>
</dbReference>